<keyword evidence="6 10" id="KW-0653">Protein transport</keyword>
<dbReference type="InterPro" id="IPR028565">
    <property type="entry name" value="MHD"/>
</dbReference>
<dbReference type="GO" id="GO:0006888">
    <property type="term" value="P:endoplasmic reticulum to Golgi vesicle-mediated transport"/>
    <property type="evidence" value="ECO:0007669"/>
    <property type="project" value="TreeGrafter"/>
</dbReference>
<dbReference type="STRING" id="28573.A0A0U1M1R3"/>
<comment type="similarity">
    <text evidence="1 10">Belongs to the adaptor complexes medium subunit family. Delta-COP subfamily.</text>
</comment>
<keyword evidence="9 10" id="KW-0968">Cytoplasmic vesicle</keyword>
<evidence type="ECO:0000256" key="6">
    <source>
        <dbReference type="ARBA" id="ARBA00022927"/>
    </source>
</evidence>
<proteinExistence type="inferred from homology"/>
<feature type="region of interest" description="Disordered" evidence="12">
    <location>
        <begin position="187"/>
        <end position="227"/>
    </location>
</feature>
<keyword evidence="4 10" id="KW-0963">Cytoplasm</keyword>
<feature type="domain" description="MHD" evidence="13">
    <location>
        <begin position="309"/>
        <end position="549"/>
    </location>
</feature>
<comment type="subcellular location">
    <subcellularLocation>
        <location evidence="10 11">Cytoplasm</location>
    </subcellularLocation>
    <subcellularLocation>
        <location evidence="10 11">Cytoplasmic vesicle</location>
        <location evidence="10 11">COPI-coated vesicle membrane</location>
        <topology evidence="10 11">Peripheral membrane protein</topology>
        <orientation evidence="10 11">Cytoplasmic side</orientation>
    </subcellularLocation>
    <subcellularLocation>
        <location evidence="10 11">Golgi apparatus membrane</location>
        <topology evidence="10 11">Peripheral membrane protein</topology>
        <orientation evidence="10 11">Cytoplasmic side</orientation>
    </subcellularLocation>
</comment>
<dbReference type="SUPFAM" id="SSF64356">
    <property type="entry name" value="SNARE-like"/>
    <property type="match status" value="1"/>
</dbReference>
<protein>
    <recommendedName>
        <fullName evidence="10">Coatomer subunit delta</fullName>
    </recommendedName>
</protein>
<name>A0A0U1M1R3_TALIS</name>
<dbReference type="InterPro" id="IPR011012">
    <property type="entry name" value="Longin-like_dom_sf"/>
</dbReference>
<evidence type="ECO:0000256" key="2">
    <source>
        <dbReference type="ARBA" id="ARBA00011775"/>
    </source>
</evidence>
<dbReference type="InterPro" id="IPR022775">
    <property type="entry name" value="AP_mu_sigma_su"/>
</dbReference>
<dbReference type="Gene3D" id="2.60.40.1170">
    <property type="entry name" value="Mu homology domain, subdomain B"/>
    <property type="match status" value="2"/>
</dbReference>
<evidence type="ECO:0000256" key="3">
    <source>
        <dbReference type="ARBA" id="ARBA00022448"/>
    </source>
</evidence>
<feature type="region of interest" description="Disordered" evidence="12">
    <location>
        <begin position="277"/>
        <end position="307"/>
    </location>
</feature>
<comment type="subunit">
    <text evidence="2 10">Oligomeric complex that consists of at least the alpha, beta, beta', gamma, delta, epsilon and zeta subunits.</text>
</comment>
<keyword evidence="15" id="KW-1185">Reference proteome</keyword>
<dbReference type="PANTHER" id="PTHR10121">
    <property type="entry name" value="COATOMER SUBUNIT DELTA"/>
    <property type="match status" value="1"/>
</dbReference>
<dbReference type="OrthoDB" id="10266042at2759"/>
<keyword evidence="8 10" id="KW-0472">Membrane</keyword>
<sequence length="549" mass="60719">MKAASATGSKEQKQQKAGATRAFAEKMALIQAIMVVLAASICTRGGKAVLSRQFREIARSRIEALLASFPKLADSGTQHTTVEQDNVRFVYQPLDELYIVLITNRQSNILQDIDSLHLFAQVTTSICKSLDEREIVRNAFELLSAFDELVTLGYRENLSLSQIKTFLEMESHEERIQEIIERNKELEASEERKRKAKQLELQRKEAARTGQGMAPRTPSYPVYTPPARPAVPQTYDTYEAEKNKTFTKPLPSRGKGMQLGKKSKTTDIYEKVREDLGPEAEESTPLVPSQAATPVAPASDARPSLSADQEAVHITVAETISAKLTREGTLKSFEVKGDLQLRISDQAFTKIKLDLQTSPSHGAQFRTHPNVDKALFTNSNIIQLKDTSKRFPANNAIGVLRWRVANSGSDNDILPVTFTVWVNKGSDSTTVTVEYELTGADHLRDVAVTIPYGATEPTVSSFDAVYEVSGDSLEWNIGTVDSDTGSGSFEFEVVDPDVDENEFFPMSVRFSKTTPFVDVDVSSVSLLEMDQDVGFSKDVKSVAEGFLIE</sequence>
<dbReference type="PANTHER" id="PTHR10121:SF0">
    <property type="entry name" value="COATOMER SUBUNIT DELTA"/>
    <property type="match status" value="1"/>
</dbReference>
<dbReference type="OMA" id="VQFRTHP"/>
<keyword evidence="7 10" id="KW-0333">Golgi apparatus</keyword>
<evidence type="ECO:0000256" key="1">
    <source>
        <dbReference type="ARBA" id="ARBA00010516"/>
    </source>
</evidence>
<evidence type="ECO:0000256" key="5">
    <source>
        <dbReference type="ARBA" id="ARBA00022892"/>
    </source>
</evidence>
<accession>A0A0U1M1R3</accession>
<dbReference type="SUPFAM" id="SSF49447">
    <property type="entry name" value="Second domain of Mu2 adaptin subunit (ap50) of ap2 adaptor"/>
    <property type="match status" value="1"/>
</dbReference>
<dbReference type="EMBL" id="CVMT01000006">
    <property type="protein sequence ID" value="CRG89459.1"/>
    <property type="molecule type" value="Genomic_DNA"/>
</dbReference>
<evidence type="ECO:0000259" key="13">
    <source>
        <dbReference type="PROSITE" id="PS51072"/>
    </source>
</evidence>
<dbReference type="Proteomes" id="UP000054383">
    <property type="component" value="Unassembled WGS sequence"/>
</dbReference>
<dbReference type="GO" id="GO:0051645">
    <property type="term" value="P:Golgi localization"/>
    <property type="evidence" value="ECO:0007669"/>
    <property type="project" value="TreeGrafter"/>
</dbReference>
<gene>
    <name evidence="14" type="ORF">PISL3812_06495</name>
</gene>
<dbReference type="FunFam" id="3.30.450.60:FF:000003">
    <property type="entry name" value="Coatomer subunit delta"/>
    <property type="match status" value="1"/>
</dbReference>
<dbReference type="InterPro" id="IPR027059">
    <property type="entry name" value="Coatomer_dsu"/>
</dbReference>
<dbReference type="GO" id="GO:0000139">
    <property type="term" value="C:Golgi membrane"/>
    <property type="evidence" value="ECO:0007669"/>
    <property type="project" value="UniProtKB-SubCell"/>
</dbReference>
<dbReference type="AlphaFoldDB" id="A0A0U1M1R3"/>
<organism evidence="14 15">
    <name type="scientific">Talaromyces islandicus</name>
    <name type="common">Penicillium islandicum</name>
    <dbReference type="NCBI Taxonomy" id="28573"/>
    <lineage>
        <taxon>Eukaryota</taxon>
        <taxon>Fungi</taxon>
        <taxon>Dikarya</taxon>
        <taxon>Ascomycota</taxon>
        <taxon>Pezizomycotina</taxon>
        <taxon>Eurotiomycetes</taxon>
        <taxon>Eurotiomycetidae</taxon>
        <taxon>Eurotiales</taxon>
        <taxon>Trichocomaceae</taxon>
        <taxon>Talaromyces</taxon>
        <taxon>Talaromyces sect. Islandici</taxon>
    </lineage>
</organism>
<feature type="compositionally biased region" description="Basic and acidic residues" evidence="12">
    <location>
        <begin position="187"/>
        <end position="207"/>
    </location>
</feature>
<evidence type="ECO:0000256" key="11">
    <source>
        <dbReference type="RuleBase" id="RU366052"/>
    </source>
</evidence>
<dbReference type="CDD" id="cd14830">
    <property type="entry name" value="Delta_COP_N"/>
    <property type="match status" value="1"/>
</dbReference>
<dbReference type="GO" id="GO:0015031">
    <property type="term" value="P:protein transport"/>
    <property type="evidence" value="ECO:0007669"/>
    <property type="project" value="UniProtKB-KW"/>
</dbReference>
<dbReference type="GO" id="GO:0006890">
    <property type="term" value="P:retrograde vesicle-mediated transport, Golgi to endoplasmic reticulum"/>
    <property type="evidence" value="ECO:0007669"/>
    <property type="project" value="UniProtKB-UniRule"/>
</dbReference>
<dbReference type="GO" id="GO:0030126">
    <property type="term" value="C:COPI vesicle coat"/>
    <property type="evidence" value="ECO:0007669"/>
    <property type="project" value="UniProtKB-UniRule"/>
</dbReference>
<reference evidence="14 15" key="1">
    <citation type="submission" date="2015-04" db="EMBL/GenBank/DDBJ databases">
        <authorList>
            <person name="Syromyatnikov M.Y."/>
            <person name="Popov V.N."/>
        </authorList>
    </citation>
    <scope>NUCLEOTIDE SEQUENCE [LARGE SCALE GENOMIC DNA]</scope>
    <source>
        <strain evidence="14">WF-38-12</strain>
    </source>
</reference>
<dbReference type="Pfam" id="PF00928">
    <property type="entry name" value="Adap_comp_sub"/>
    <property type="match status" value="1"/>
</dbReference>
<dbReference type="PROSITE" id="PS51072">
    <property type="entry name" value="MHD"/>
    <property type="match status" value="1"/>
</dbReference>
<keyword evidence="5 10" id="KW-0931">ER-Golgi transport</keyword>
<evidence type="ECO:0000256" key="9">
    <source>
        <dbReference type="ARBA" id="ARBA00023329"/>
    </source>
</evidence>
<evidence type="ECO:0000256" key="7">
    <source>
        <dbReference type="ARBA" id="ARBA00023034"/>
    </source>
</evidence>
<evidence type="ECO:0000256" key="4">
    <source>
        <dbReference type="ARBA" id="ARBA00022490"/>
    </source>
</evidence>
<evidence type="ECO:0000256" key="10">
    <source>
        <dbReference type="RuleBase" id="RU364018"/>
    </source>
</evidence>
<dbReference type="Gene3D" id="3.30.450.60">
    <property type="match status" value="1"/>
</dbReference>
<keyword evidence="3 10" id="KW-0813">Transport</keyword>
<feature type="region of interest" description="Disordered" evidence="12">
    <location>
        <begin position="246"/>
        <end position="265"/>
    </location>
</feature>
<comment type="function">
    <text evidence="10">The coatomer is a cytosolic protein complex that binds to dilysine motifs and reversibly associates with Golgi non-clathrin-coated vesicles, which further mediate biosynthetic protein transport from the ER, via the Golgi up to the trans Golgi network. Coatomer complex is required for budding from Golgi membranes, and is essential for the retrograde Golgi-to-ER transport of dilysine-tagged proteins.</text>
</comment>
<dbReference type="InterPro" id="IPR036168">
    <property type="entry name" value="AP2_Mu_C_sf"/>
</dbReference>
<evidence type="ECO:0000256" key="12">
    <source>
        <dbReference type="SAM" id="MobiDB-lite"/>
    </source>
</evidence>
<evidence type="ECO:0000256" key="8">
    <source>
        <dbReference type="ARBA" id="ARBA00023136"/>
    </source>
</evidence>
<evidence type="ECO:0000313" key="14">
    <source>
        <dbReference type="EMBL" id="CRG89459.1"/>
    </source>
</evidence>
<evidence type="ECO:0000313" key="15">
    <source>
        <dbReference type="Proteomes" id="UP000054383"/>
    </source>
</evidence>
<dbReference type="Pfam" id="PF01217">
    <property type="entry name" value="Clat_adaptor_s"/>
    <property type="match status" value="1"/>
</dbReference>
<dbReference type="CDD" id="cd09254">
    <property type="entry name" value="AP_delta-COPI_MHD"/>
    <property type="match status" value="1"/>
</dbReference>